<keyword evidence="6 8" id="KW-0067">ATP-binding</keyword>
<dbReference type="InterPro" id="IPR001977">
    <property type="entry name" value="Depp_CoAkinase"/>
</dbReference>
<evidence type="ECO:0000256" key="7">
    <source>
        <dbReference type="ARBA" id="ARBA00022993"/>
    </source>
</evidence>
<name>A0A1Y0VTP8_PEDPE</name>
<accession>A0A1Y0VTP8</accession>
<evidence type="ECO:0000256" key="3">
    <source>
        <dbReference type="ARBA" id="ARBA00022679"/>
    </source>
</evidence>
<evidence type="ECO:0000256" key="9">
    <source>
        <dbReference type="NCBIfam" id="TIGR00152"/>
    </source>
</evidence>
<comment type="pathway">
    <text evidence="8">Cofactor biosynthesis; coenzyme A biosynthesis; CoA from (R)-pantothenate: step 5/5.</text>
</comment>
<gene>
    <name evidence="8 10" type="primary">coaE</name>
    <name evidence="10" type="ORF">S100892_01482</name>
</gene>
<evidence type="ECO:0000313" key="10">
    <source>
        <dbReference type="EMBL" id="ARW20053.1"/>
    </source>
</evidence>
<dbReference type="RefSeq" id="WP_094104597.1">
    <property type="nucleotide sequence ID" value="NZ_CP085178.1"/>
</dbReference>
<evidence type="ECO:0000256" key="5">
    <source>
        <dbReference type="ARBA" id="ARBA00022777"/>
    </source>
</evidence>
<dbReference type="GO" id="GO:0015937">
    <property type="term" value="P:coenzyme A biosynthetic process"/>
    <property type="evidence" value="ECO:0007669"/>
    <property type="project" value="UniProtKB-UniRule"/>
</dbReference>
<dbReference type="Proteomes" id="UP000196118">
    <property type="component" value="Chromosome"/>
</dbReference>
<dbReference type="Pfam" id="PF01121">
    <property type="entry name" value="CoaE"/>
    <property type="match status" value="1"/>
</dbReference>
<evidence type="ECO:0000313" key="11">
    <source>
        <dbReference type="Proteomes" id="UP000196118"/>
    </source>
</evidence>
<sequence>MTVIVGLTGGIAMGKTTISQFLKSKAIPVVDADQIAHEILTVDEVKVKLMDTFGESILDKNQNIDRRKLGPIVFNDQRQLEKLNIIVQPYIRTEIVRQLDNFSASKVVVLDAPVLFEQGYEKMVDYLMVIKTSAQIQVERLMQRDSLNEIDAQKRIQAQMPIEEKVKKADIVIDTSGTIEETRSQVVKWLVDKNLF</sequence>
<dbReference type="AlphaFoldDB" id="A0A1Y0VTP8"/>
<dbReference type="FunFam" id="3.40.50.300:FF:000991">
    <property type="entry name" value="Dephospho-CoA kinase"/>
    <property type="match status" value="1"/>
</dbReference>
<keyword evidence="2 8" id="KW-0963">Cytoplasm</keyword>
<keyword evidence="4 8" id="KW-0547">Nucleotide-binding</keyword>
<evidence type="ECO:0000256" key="1">
    <source>
        <dbReference type="ARBA" id="ARBA00009018"/>
    </source>
</evidence>
<organism evidence="10 11">
    <name type="scientific">Pediococcus pentosaceus</name>
    <dbReference type="NCBI Taxonomy" id="1255"/>
    <lineage>
        <taxon>Bacteria</taxon>
        <taxon>Bacillati</taxon>
        <taxon>Bacillota</taxon>
        <taxon>Bacilli</taxon>
        <taxon>Lactobacillales</taxon>
        <taxon>Lactobacillaceae</taxon>
        <taxon>Pediococcus</taxon>
    </lineage>
</organism>
<dbReference type="HAMAP" id="MF_00376">
    <property type="entry name" value="Dephospho_CoA_kinase"/>
    <property type="match status" value="1"/>
</dbReference>
<dbReference type="EMBL" id="CP021474">
    <property type="protein sequence ID" value="ARW20053.1"/>
    <property type="molecule type" value="Genomic_DNA"/>
</dbReference>
<dbReference type="UniPathway" id="UPA00241">
    <property type="reaction ID" value="UER00356"/>
</dbReference>
<reference evidence="10 11" key="1">
    <citation type="submission" date="2017-05" db="EMBL/GenBank/DDBJ databases">
        <title>Genome sequence of Pediococcus pentosaceus strain SRCM100892.</title>
        <authorList>
            <person name="Cho S.H."/>
        </authorList>
    </citation>
    <scope>NUCLEOTIDE SEQUENCE [LARGE SCALE GENOMIC DNA]</scope>
    <source>
        <strain evidence="10 11">SRCM100892</strain>
    </source>
</reference>
<dbReference type="GO" id="GO:0005524">
    <property type="term" value="F:ATP binding"/>
    <property type="evidence" value="ECO:0007669"/>
    <property type="project" value="UniProtKB-UniRule"/>
</dbReference>
<dbReference type="GO" id="GO:0005737">
    <property type="term" value="C:cytoplasm"/>
    <property type="evidence" value="ECO:0007669"/>
    <property type="project" value="UniProtKB-SubCell"/>
</dbReference>
<comment type="subcellular location">
    <subcellularLocation>
        <location evidence="8">Cytoplasm</location>
    </subcellularLocation>
</comment>
<evidence type="ECO:0000256" key="2">
    <source>
        <dbReference type="ARBA" id="ARBA00022490"/>
    </source>
</evidence>
<dbReference type="SUPFAM" id="SSF52540">
    <property type="entry name" value="P-loop containing nucleoside triphosphate hydrolases"/>
    <property type="match status" value="1"/>
</dbReference>
<dbReference type="PROSITE" id="PS51219">
    <property type="entry name" value="DPCK"/>
    <property type="match status" value="1"/>
</dbReference>
<keyword evidence="5 8" id="KW-0418">Kinase</keyword>
<comment type="function">
    <text evidence="8">Catalyzes the phosphorylation of the 3'-hydroxyl group of dephosphocoenzyme A to form coenzyme A.</text>
</comment>
<dbReference type="NCBIfam" id="TIGR00152">
    <property type="entry name" value="dephospho-CoA kinase"/>
    <property type="match status" value="1"/>
</dbReference>
<evidence type="ECO:0000256" key="8">
    <source>
        <dbReference type="HAMAP-Rule" id="MF_00376"/>
    </source>
</evidence>
<protein>
    <recommendedName>
        <fullName evidence="8 9">Dephospho-CoA kinase</fullName>
        <ecNumber evidence="8 9">2.7.1.24</ecNumber>
    </recommendedName>
    <alternativeName>
        <fullName evidence="8">Dephosphocoenzyme A kinase</fullName>
    </alternativeName>
</protein>
<proteinExistence type="inferred from homology"/>
<dbReference type="CDD" id="cd02022">
    <property type="entry name" value="DPCK"/>
    <property type="match status" value="1"/>
</dbReference>
<dbReference type="InterPro" id="IPR027417">
    <property type="entry name" value="P-loop_NTPase"/>
</dbReference>
<keyword evidence="7 8" id="KW-0173">Coenzyme A biosynthesis</keyword>
<dbReference type="EC" id="2.7.1.24" evidence="8 9"/>
<keyword evidence="3 8" id="KW-0808">Transferase</keyword>
<dbReference type="PANTHER" id="PTHR10695">
    <property type="entry name" value="DEPHOSPHO-COA KINASE-RELATED"/>
    <property type="match status" value="1"/>
</dbReference>
<dbReference type="PANTHER" id="PTHR10695:SF46">
    <property type="entry name" value="BIFUNCTIONAL COENZYME A SYNTHASE-RELATED"/>
    <property type="match status" value="1"/>
</dbReference>
<feature type="binding site" evidence="8">
    <location>
        <begin position="12"/>
        <end position="17"/>
    </location>
    <ligand>
        <name>ATP</name>
        <dbReference type="ChEBI" id="CHEBI:30616"/>
    </ligand>
</feature>
<evidence type="ECO:0000256" key="6">
    <source>
        <dbReference type="ARBA" id="ARBA00022840"/>
    </source>
</evidence>
<evidence type="ECO:0000256" key="4">
    <source>
        <dbReference type="ARBA" id="ARBA00022741"/>
    </source>
</evidence>
<comment type="catalytic activity">
    <reaction evidence="8">
        <text>3'-dephospho-CoA + ATP = ADP + CoA + H(+)</text>
        <dbReference type="Rhea" id="RHEA:18245"/>
        <dbReference type="ChEBI" id="CHEBI:15378"/>
        <dbReference type="ChEBI" id="CHEBI:30616"/>
        <dbReference type="ChEBI" id="CHEBI:57287"/>
        <dbReference type="ChEBI" id="CHEBI:57328"/>
        <dbReference type="ChEBI" id="CHEBI:456216"/>
        <dbReference type="EC" id="2.7.1.24"/>
    </reaction>
</comment>
<dbReference type="GO" id="GO:0004140">
    <property type="term" value="F:dephospho-CoA kinase activity"/>
    <property type="evidence" value="ECO:0007669"/>
    <property type="project" value="UniProtKB-UniRule"/>
</dbReference>
<dbReference type="Gene3D" id="3.40.50.300">
    <property type="entry name" value="P-loop containing nucleotide triphosphate hydrolases"/>
    <property type="match status" value="1"/>
</dbReference>
<comment type="similarity">
    <text evidence="1 8">Belongs to the CoaE family.</text>
</comment>